<dbReference type="PANTHER" id="PTHR45749">
    <property type="match status" value="1"/>
</dbReference>
<gene>
    <name evidence="3" type="ORF">U9M48_043649</name>
</gene>
<reference evidence="3 4" key="1">
    <citation type="submission" date="2024-02" db="EMBL/GenBank/DDBJ databases">
        <title>High-quality chromosome-scale genome assembly of Pensacola bahiagrass (Paspalum notatum Flugge var. saurae).</title>
        <authorList>
            <person name="Vega J.M."/>
            <person name="Podio M."/>
            <person name="Orjuela J."/>
            <person name="Siena L.A."/>
            <person name="Pessino S.C."/>
            <person name="Combes M.C."/>
            <person name="Mariac C."/>
            <person name="Albertini E."/>
            <person name="Pupilli F."/>
            <person name="Ortiz J.P.A."/>
            <person name="Leblanc O."/>
        </authorList>
    </citation>
    <scope>NUCLEOTIDE SEQUENCE [LARGE SCALE GENOMIC DNA]</scope>
    <source>
        <strain evidence="3">R1</strain>
        <tissue evidence="3">Leaf</tissue>
    </source>
</reference>
<dbReference type="InterPro" id="IPR008906">
    <property type="entry name" value="HATC_C_dom"/>
</dbReference>
<dbReference type="PANTHER" id="PTHR45749:SF30">
    <property type="entry name" value="ZINC FINGER MYM-TYPE PROTEIN 1-LIKE"/>
    <property type="match status" value="1"/>
</dbReference>
<accession>A0AAQ3UXL9</accession>
<dbReference type="InterPro" id="IPR006580">
    <property type="entry name" value="Znf_TTF"/>
</dbReference>
<dbReference type="GO" id="GO:0046983">
    <property type="term" value="F:protein dimerization activity"/>
    <property type="evidence" value="ECO:0007669"/>
    <property type="project" value="InterPro"/>
</dbReference>
<dbReference type="SMART" id="SM00597">
    <property type="entry name" value="ZnF_TTF"/>
    <property type="match status" value="1"/>
</dbReference>
<name>A0AAQ3UXL9_PASNO</name>
<feature type="region of interest" description="Disordered" evidence="1">
    <location>
        <begin position="46"/>
        <end position="84"/>
    </location>
</feature>
<evidence type="ECO:0000256" key="1">
    <source>
        <dbReference type="SAM" id="MobiDB-lite"/>
    </source>
</evidence>
<dbReference type="EMBL" id="CP144754">
    <property type="protein sequence ID" value="WVZ98180.1"/>
    <property type="molecule type" value="Genomic_DNA"/>
</dbReference>
<evidence type="ECO:0000259" key="2">
    <source>
        <dbReference type="SMART" id="SM00597"/>
    </source>
</evidence>
<keyword evidence="4" id="KW-1185">Reference proteome</keyword>
<organism evidence="3 4">
    <name type="scientific">Paspalum notatum var. saurae</name>
    <dbReference type="NCBI Taxonomy" id="547442"/>
    <lineage>
        <taxon>Eukaryota</taxon>
        <taxon>Viridiplantae</taxon>
        <taxon>Streptophyta</taxon>
        <taxon>Embryophyta</taxon>
        <taxon>Tracheophyta</taxon>
        <taxon>Spermatophyta</taxon>
        <taxon>Magnoliopsida</taxon>
        <taxon>Liliopsida</taxon>
        <taxon>Poales</taxon>
        <taxon>Poaceae</taxon>
        <taxon>PACMAD clade</taxon>
        <taxon>Panicoideae</taxon>
        <taxon>Andropogonodae</taxon>
        <taxon>Paspaleae</taxon>
        <taxon>Paspalinae</taxon>
        <taxon>Paspalum</taxon>
    </lineage>
</organism>
<dbReference type="Pfam" id="PF14291">
    <property type="entry name" value="DUF4371"/>
    <property type="match status" value="1"/>
</dbReference>
<evidence type="ECO:0000313" key="4">
    <source>
        <dbReference type="Proteomes" id="UP001341281"/>
    </source>
</evidence>
<dbReference type="Proteomes" id="UP001341281">
    <property type="component" value="Chromosome 10"/>
</dbReference>
<evidence type="ECO:0000313" key="3">
    <source>
        <dbReference type="EMBL" id="WVZ98180.1"/>
    </source>
</evidence>
<feature type="domain" description="TTF-type" evidence="2">
    <location>
        <begin position="140"/>
        <end position="265"/>
    </location>
</feature>
<dbReference type="Pfam" id="PF05699">
    <property type="entry name" value="Dimer_Tnp_hAT"/>
    <property type="match status" value="1"/>
</dbReference>
<dbReference type="InterPro" id="IPR025398">
    <property type="entry name" value="DUF4371"/>
</dbReference>
<protein>
    <recommendedName>
        <fullName evidence="2">TTF-type domain-containing protein</fullName>
    </recommendedName>
</protein>
<dbReference type="AlphaFoldDB" id="A0AAQ3UXL9"/>
<sequence>MKRKGPVVDLKSFLEKAAAKKRAQELTQTNLNPSICQESQMQLVIYQGQPEGVSSSGPSTIPPEPEPEISDIAVSDNESKSSDEDIDESIYNIEHDPGLRSPILSYGVNDQDTVRRAYIALGPCRPKMKACDFPQHNSGGMRRFQPKWFDEFKWLEYSVHKDAAYCFVCYLFKDGDHGKDAFVSEGFRNWNMKDRIRRHAGAIDNAHCEAEEKHNLFIKPKSSIRESFASNTAQYKADYLARLTWSLKCARYLARQELSFRGHDEKKDSKNKGNFRELLSWLAGNFECVNRVVGDNAPSNCQMMDHKIQKDLLSACAHETTKFIIEELGDECFTILADESADAYQQEQLALCLRFVNKKGETIERFFGLVHVGDTTALTLKEAIQSLLMQYQLPFSKVRGQGYDGASNMRGHVNGLKKLIMEESPSAYYTLVKLAGFYPHNFEPEEMNQLPFQLRRYIDDVRNDDNFKNVKGLSQLSVLLVKTGKVLRYDIVYKLLKLVLFLPIATAGVERIFSSMNYIKNKLRSKMSQEYLNDSLVTFVEGDFFLQVKDEDIISHFQKMKDRKID</sequence>
<proteinExistence type="predicted"/>